<gene>
    <name evidence="1" type="ORF">D2E25_0098</name>
</gene>
<organism evidence="1 2">
    <name type="scientific">Bifidobacterium goeldii</name>
    <dbReference type="NCBI Taxonomy" id="2306975"/>
    <lineage>
        <taxon>Bacteria</taxon>
        <taxon>Bacillati</taxon>
        <taxon>Actinomycetota</taxon>
        <taxon>Actinomycetes</taxon>
        <taxon>Bifidobacteriales</taxon>
        <taxon>Bifidobacteriaceae</taxon>
        <taxon>Bifidobacterium</taxon>
    </lineage>
</organism>
<evidence type="ECO:0000313" key="1">
    <source>
        <dbReference type="EMBL" id="RSX53792.1"/>
    </source>
</evidence>
<protein>
    <submittedName>
        <fullName evidence="1">Uncharacterized protein</fullName>
    </submittedName>
</protein>
<dbReference type="EMBL" id="QXGL01000001">
    <property type="protein sequence ID" value="RSX53792.1"/>
    <property type="molecule type" value="Genomic_DNA"/>
</dbReference>
<evidence type="ECO:0000313" key="2">
    <source>
        <dbReference type="Proteomes" id="UP000287533"/>
    </source>
</evidence>
<sequence length="47" mass="5123">MRAVRSIDIGLIILALQAVLTDQTCLMVIKDWALCRRASTPPGLTTP</sequence>
<keyword evidence="2" id="KW-1185">Reference proteome</keyword>
<accession>A0A430FM48</accession>
<dbReference type="Proteomes" id="UP000287533">
    <property type="component" value="Unassembled WGS sequence"/>
</dbReference>
<dbReference type="AlphaFoldDB" id="A0A430FM48"/>
<name>A0A430FM48_9BIFI</name>
<comment type="caution">
    <text evidence="1">The sequence shown here is derived from an EMBL/GenBank/DDBJ whole genome shotgun (WGS) entry which is preliminary data.</text>
</comment>
<reference evidence="1 2" key="1">
    <citation type="submission" date="2018-09" db="EMBL/GenBank/DDBJ databases">
        <title>Characterization of the phylogenetic diversity of five novel species belonging to the genus Bifidobacterium.</title>
        <authorList>
            <person name="Lugli G.A."/>
            <person name="Duranti S."/>
            <person name="Milani C."/>
        </authorList>
    </citation>
    <scope>NUCLEOTIDE SEQUENCE [LARGE SCALE GENOMIC DNA]</scope>
    <source>
        <strain evidence="1 2">2034B</strain>
    </source>
</reference>
<proteinExistence type="predicted"/>